<proteinExistence type="predicted"/>
<dbReference type="SUPFAM" id="SSF51126">
    <property type="entry name" value="Pectin lyase-like"/>
    <property type="match status" value="1"/>
</dbReference>
<dbReference type="EMBL" id="CP036278">
    <property type="protein sequence ID" value="QDU57199.1"/>
    <property type="molecule type" value="Genomic_DNA"/>
</dbReference>
<dbReference type="RefSeq" id="WP_145248207.1">
    <property type="nucleotide sequence ID" value="NZ_CP036278.1"/>
</dbReference>
<keyword evidence="2" id="KW-0456">Lyase</keyword>
<evidence type="ECO:0000313" key="3">
    <source>
        <dbReference type="Proteomes" id="UP000315750"/>
    </source>
</evidence>
<gene>
    <name evidence="2" type="ORF">Pan181_34130</name>
</gene>
<feature type="chain" id="PRO_5021806738" evidence="1">
    <location>
        <begin position="23"/>
        <end position="410"/>
    </location>
</feature>
<dbReference type="InterPro" id="IPR012334">
    <property type="entry name" value="Pectin_lyas_fold"/>
</dbReference>
<dbReference type="InterPro" id="IPR011050">
    <property type="entry name" value="Pectin_lyase_fold/virulence"/>
</dbReference>
<accession>A0A518AR52</accession>
<sequence precursor="true">MREALVLIALIAGTMACSSADAQMLAEDAERLVVTRDTPFGELKPGSDITEALQWACDQYSNNQLPLSIPSGRWKISKTIRLPVMAGFVLLGEGMQHPSEMHINWKGTGTTLQWTGEAGGVMLDYSAYLSTIGNFTLVGKSTTRDYSKPGNQASVGILINKRVKGLGVGSVKFAPMLIANCDTGIQNGTRKFETNCDNLLFEWLVFSQCKVGFHGVNNQGLDIIFEYLSLYDRVETGILLQGGGHLVVQSGLTTSEGVWLKIPDTKGEGVGKNNGYIRLSNIQIDGEVGHAVTMIDCEEPYRIQIILDGCLRAGEWVWPDVPLAKVCGGNLLTIRNFTGFAEIVGSKGRDRTPLVSLTNSQLWGHRFTGDLKVRVRDCMSKEDGWFDLDWPVPSEATNETATNEAPATSD</sequence>
<evidence type="ECO:0000313" key="2">
    <source>
        <dbReference type="EMBL" id="QDU57199.1"/>
    </source>
</evidence>
<dbReference type="Proteomes" id="UP000315750">
    <property type="component" value="Chromosome"/>
</dbReference>
<reference evidence="2 3" key="1">
    <citation type="submission" date="2019-02" db="EMBL/GenBank/DDBJ databases">
        <title>Deep-cultivation of Planctomycetes and their phenomic and genomic characterization uncovers novel biology.</title>
        <authorList>
            <person name="Wiegand S."/>
            <person name="Jogler M."/>
            <person name="Boedeker C."/>
            <person name="Pinto D."/>
            <person name="Vollmers J."/>
            <person name="Rivas-Marin E."/>
            <person name="Kohn T."/>
            <person name="Peeters S.H."/>
            <person name="Heuer A."/>
            <person name="Rast P."/>
            <person name="Oberbeckmann S."/>
            <person name="Bunk B."/>
            <person name="Jeske O."/>
            <person name="Meyerdierks A."/>
            <person name="Storesund J.E."/>
            <person name="Kallscheuer N."/>
            <person name="Luecker S."/>
            <person name="Lage O.M."/>
            <person name="Pohl T."/>
            <person name="Merkel B.J."/>
            <person name="Hornburger P."/>
            <person name="Mueller R.-W."/>
            <person name="Bruemmer F."/>
            <person name="Labrenz M."/>
            <person name="Spormann A.M."/>
            <person name="Op den Camp H."/>
            <person name="Overmann J."/>
            <person name="Amann R."/>
            <person name="Jetten M.S.M."/>
            <person name="Mascher T."/>
            <person name="Medema M.H."/>
            <person name="Devos D.P."/>
            <person name="Kaster A.-K."/>
            <person name="Ovreas L."/>
            <person name="Rohde M."/>
            <person name="Galperin M.Y."/>
            <person name="Jogler C."/>
        </authorList>
    </citation>
    <scope>NUCLEOTIDE SEQUENCE [LARGE SCALE GENOMIC DNA]</scope>
    <source>
        <strain evidence="2 3">Pan181</strain>
    </source>
</reference>
<feature type="signal peptide" evidence="1">
    <location>
        <begin position="1"/>
        <end position="22"/>
    </location>
</feature>
<dbReference type="GO" id="GO:0016829">
    <property type="term" value="F:lyase activity"/>
    <property type="evidence" value="ECO:0007669"/>
    <property type="project" value="UniProtKB-KW"/>
</dbReference>
<evidence type="ECO:0000256" key="1">
    <source>
        <dbReference type="SAM" id="SignalP"/>
    </source>
</evidence>
<dbReference type="KEGG" id="amuc:Pan181_34130"/>
<keyword evidence="3" id="KW-1185">Reference proteome</keyword>
<keyword evidence="1" id="KW-0732">Signal</keyword>
<organism evidence="2 3">
    <name type="scientific">Aeoliella mucimassa</name>
    <dbReference type="NCBI Taxonomy" id="2527972"/>
    <lineage>
        <taxon>Bacteria</taxon>
        <taxon>Pseudomonadati</taxon>
        <taxon>Planctomycetota</taxon>
        <taxon>Planctomycetia</taxon>
        <taxon>Pirellulales</taxon>
        <taxon>Lacipirellulaceae</taxon>
        <taxon>Aeoliella</taxon>
    </lineage>
</organism>
<name>A0A518AR52_9BACT</name>
<protein>
    <submittedName>
        <fullName evidence="2">Pectate lyase superfamily protein</fullName>
    </submittedName>
</protein>
<dbReference type="Gene3D" id="2.160.20.10">
    <property type="entry name" value="Single-stranded right-handed beta-helix, Pectin lyase-like"/>
    <property type="match status" value="1"/>
</dbReference>
<dbReference type="PROSITE" id="PS51257">
    <property type="entry name" value="PROKAR_LIPOPROTEIN"/>
    <property type="match status" value="1"/>
</dbReference>
<dbReference type="AlphaFoldDB" id="A0A518AR52"/>